<dbReference type="SUPFAM" id="SSF53706">
    <property type="entry name" value="Formate dehydrogenase/DMSO reductase, domains 1-3"/>
    <property type="match status" value="1"/>
</dbReference>
<evidence type="ECO:0000256" key="6">
    <source>
        <dbReference type="ARBA" id="ARBA00023002"/>
    </source>
</evidence>
<comment type="similarity">
    <text evidence="2">Belongs to the prokaryotic molybdopterin-containing oxidoreductase family.</text>
</comment>
<feature type="domain" description="Molybdopterin dinucleotide-binding" evidence="8">
    <location>
        <begin position="620"/>
        <end position="738"/>
    </location>
</feature>
<feature type="domain" description="Molybdopterin oxidoreductase" evidence="7">
    <location>
        <begin position="53"/>
        <end position="504"/>
    </location>
</feature>
<keyword evidence="3" id="KW-0500">Molybdenum</keyword>
<keyword evidence="6" id="KW-0560">Oxidoreductase</keyword>
<dbReference type="GO" id="GO:0030151">
    <property type="term" value="F:molybdenum ion binding"/>
    <property type="evidence" value="ECO:0007669"/>
    <property type="project" value="TreeGrafter"/>
</dbReference>
<dbReference type="OrthoDB" id="9759518at2"/>
<dbReference type="InterPro" id="IPR041954">
    <property type="entry name" value="CT_DMSOR/BSOR/TMAOR"/>
</dbReference>
<dbReference type="Gene3D" id="3.40.228.10">
    <property type="entry name" value="Dimethylsulfoxide Reductase, domain 2"/>
    <property type="match status" value="1"/>
</dbReference>
<dbReference type="EMBL" id="FMWG01000005">
    <property type="protein sequence ID" value="SCZ64514.1"/>
    <property type="molecule type" value="Genomic_DNA"/>
</dbReference>
<dbReference type="InterPro" id="IPR006656">
    <property type="entry name" value="Mopterin_OxRdtase"/>
</dbReference>
<dbReference type="PANTHER" id="PTHR43742">
    <property type="entry name" value="TRIMETHYLAMINE-N-OXIDE REDUCTASE"/>
    <property type="match status" value="1"/>
</dbReference>
<dbReference type="RefSeq" id="WP_090218629.1">
    <property type="nucleotide sequence ID" value="NZ_FMWG01000005.1"/>
</dbReference>
<dbReference type="CDD" id="cd02793">
    <property type="entry name" value="MopB_CT_DMSOR-BSOR-TMAOR"/>
    <property type="match status" value="1"/>
</dbReference>
<accession>A0A1G5QRK3</accession>
<dbReference type="GO" id="GO:0043546">
    <property type="term" value="F:molybdopterin cofactor binding"/>
    <property type="evidence" value="ECO:0007669"/>
    <property type="project" value="InterPro"/>
</dbReference>
<evidence type="ECO:0000313" key="10">
    <source>
        <dbReference type="EMBL" id="SCZ64514.1"/>
    </source>
</evidence>
<dbReference type="InterPro" id="IPR050612">
    <property type="entry name" value="Prok_Mopterin_Oxidored"/>
</dbReference>
<evidence type="ECO:0000256" key="4">
    <source>
        <dbReference type="ARBA" id="ARBA00022723"/>
    </source>
</evidence>
<dbReference type="GO" id="GO:0030288">
    <property type="term" value="C:outer membrane-bounded periplasmic space"/>
    <property type="evidence" value="ECO:0007669"/>
    <property type="project" value="TreeGrafter"/>
</dbReference>
<evidence type="ECO:0000259" key="9">
    <source>
        <dbReference type="Pfam" id="PF18364"/>
    </source>
</evidence>
<name>A0A1G5QRK3_9RHOB</name>
<dbReference type="AlphaFoldDB" id="A0A1G5QRK3"/>
<reference evidence="10 11" key="1">
    <citation type="submission" date="2016-10" db="EMBL/GenBank/DDBJ databases">
        <authorList>
            <person name="de Groot N.N."/>
        </authorList>
    </citation>
    <scope>NUCLEOTIDE SEQUENCE [LARGE SCALE GENOMIC DNA]</scope>
    <source>
        <strain evidence="10 11">U95</strain>
    </source>
</reference>
<dbReference type="PROSITE" id="PS00932">
    <property type="entry name" value="MOLYBDOPTERIN_PROK_3"/>
    <property type="match status" value="1"/>
</dbReference>
<dbReference type="STRING" id="1156985.SAMN04488118_105254"/>
<dbReference type="InterPro" id="IPR041460">
    <property type="entry name" value="Molybdopterin_N"/>
</dbReference>
<sequence>MQQNNSKLTSNHWGIGLVEVADGKIVSVKGHPSDPNPSEINKNIASSLNGNARISNPAVRVGWLNGTGTRGHDDYVEISWDQAYDLIAAELTRVRTNYGNDSIFAGSYGWSSAGRFHHAQSQLKRFLNAHGGFVRSEGNYSYNAALVLMPHIVGSFRDHVMQATRWPVIAQHSDLVVMFGGMATRNTQVSDGGVVKHRMMDNMKACRAAGVKFVNFSPLQRDADDTLDAEWLPPKPGTDVAIMMGLAHTLLVEGLHDQAFLDKYTVGFEKVATYLLGKSDGIAKSAKWAAEISGVSADRIRSLAIDMASSRTIVTCAAGVQRTDYGEQPLWMTVTLGAMLGQIGLPGGGFMCCYGVNANIGNIERLFRPGALSQGRNPVKNTIPVAMIAEMLLNPGRDYSYNGQTRTFPDAKMVWWAGGNPFHHHQDLLRLHKAFQSPQTIIVNELNWTSTARHADIVLPVAAPQERTDFGVGKSDNGLVPMPAHTAPPAAAKIEYNIYAELSRRLGNENAFTEGRSETDWLEKLWQETQRAANAHNIHLPDLEEFMSGDFISLPDPSPQQVFLSDFRADPNANPLPTPSGKIELFSQRISDFDLPDCPGHPTWFPMRDLATGQDKQHPLYLLSGQPETRLHSQLDNGDFSTSRKVKGREPVLIHPQDARVRGIADGDIVELFNDRGRCLAGAVLTEEIAQGCLFLWTGAWWDPDFDAEHMRDRHGNPNVLTHDLRTSSLTQSSAAHSALVDVAPFTQQPPEIQIHKKPCFKSLSRSDIQNKIQKKVEHD</sequence>
<keyword evidence="4" id="KW-0479">Metal-binding</keyword>
<dbReference type="InterPro" id="IPR006657">
    <property type="entry name" value="MoPterin_dinucl-bd_dom"/>
</dbReference>
<evidence type="ECO:0000313" key="11">
    <source>
        <dbReference type="Proteomes" id="UP000198767"/>
    </source>
</evidence>
<dbReference type="Gene3D" id="3.90.55.10">
    <property type="entry name" value="Dimethylsulfoxide Reductase, domain 3"/>
    <property type="match status" value="1"/>
</dbReference>
<evidence type="ECO:0000259" key="8">
    <source>
        <dbReference type="Pfam" id="PF01568"/>
    </source>
</evidence>
<dbReference type="Gene3D" id="3.40.50.740">
    <property type="match status" value="1"/>
</dbReference>
<keyword evidence="5" id="KW-0574">Periplasm</keyword>
<dbReference type="Pfam" id="PF01568">
    <property type="entry name" value="Molydop_binding"/>
    <property type="match status" value="1"/>
</dbReference>
<keyword evidence="11" id="KW-1185">Reference proteome</keyword>
<dbReference type="GO" id="GO:0016491">
    <property type="term" value="F:oxidoreductase activity"/>
    <property type="evidence" value="ECO:0007669"/>
    <property type="project" value="UniProtKB-KW"/>
</dbReference>
<evidence type="ECO:0000256" key="3">
    <source>
        <dbReference type="ARBA" id="ARBA00022505"/>
    </source>
</evidence>
<dbReference type="Gene3D" id="2.40.40.20">
    <property type="match status" value="1"/>
</dbReference>
<dbReference type="InterPro" id="IPR006655">
    <property type="entry name" value="Mopterin_OxRdtase_prok_CS"/>
</dbReference>
<evidence type="ECO:0000256" key="5">
    <source>
        <dbReference type="ARBA" id="ARBA00022764"/>
    </source>
</evidence>
<dbReference type="PROSITE" id="PS00490">
    <property type="entry name" value="MOLYBDOPTERIN_PROK_2"/>
    <property type="match status" value="1"/>
</dbReference>
<organism evidence="10 11">
    <name type="scientific">Epibacterium ulvae</name>
    <dbReference type="NCBI Taxonomy" id="1156985"/>
    <lineage>
        <taxon>Bacteria</taxon>
        <taxon>Pseudomonadati</taxon>
        <taxon>Pseudomonadota</taxon>
        <taxon>Alphaproteobacteria</taxon>
        <taxon>Rhodobacterales</taxon>
        <taxon>Roseobacteraceae</taxon>
        <taxon>Epibacterium</taxon>
    </lineage>
</organism>
<dbReference type="SUPFAM" id="SSF50692">
    <property type="entry name" value="ADC-like"/>
    <property type="match status" value="1"/>
</dbReference>
<dbReference type="GO" id="GO:0009061">
    <property type="term" value="P:anaerobic respiration"/>
    <property type="evidence" value="ECO:0007669"/>
    <property type="project" value="TreeGrafter"/>
</dbReference>
<dbReference type="PANTHER" id="PTHR43742:SF10">
    <property type="entry name" value="TRIMETHYLAMINE-N-OXIDE REDUCTASE 2"/>
    <property type="match status" value="1"/>
</dbReference>
<dbReference type="GO" id="GO:0009055">
    <property type="term" value="F:electron transfer activity"/>
    <property type="evidence" value="ECO:0007669"/>
    <property type="project" value="TreeGrafter"/>
</dbReference>
<dbReference type="Pfam" id="PF18364">
    <property type="entry name" value="Molybdopterin_N"/>
    <property type="match status" value="1"/>
</dbReference>
<proteinExistence type="inferred from homology"/>
<comment type="cofactor">
    <cofactor evidence="1">
        <name>Mo-bis(molybdopterin guanine dinucleotide)</name>
        <dbReference type="ChEBI" id="CHEBI:60539"/>
    </cofactor>
</comment>
<dbReference type="Proteomes" id="UP000198767">
    <property type="component" value="Unassembled WGS sequence"/>
</dbReference>
<dbReference type="InterPro" id="IPR009010">
    <property type="entry name" value="Asp_de-COase-like_dom_sf"/>
</dbReference>
<gene>
    <name evidence="10" type="ORF">SAMN04488118_105254</name>
</gene>
<evidence type="ECO:0000256" key="2">
    <source>
        <dbReference type="ARBA" id="ARBA00010312"/>
    </source>
</evidence>
<evidence type="ECO:0000256" key="1">
    <source>
        <dbReference type="ARBA" id="ARBA00001942"/>
    </source>
</evidence>
<protein>
    <submittedName>
        <fullName evidence="10">Biotin/methionine sulfoxide reductase</fullName>
    </submittedName>
</protein>
<evidence type="ECO:0000259" key="7">
    <source>
        <dbReference type="Pfam" id="PF00384"/>
    </source>
</evidence>
<feature type="domain" description="Molybdopterin oxidoreductase N-terminal" evidence="9">
    <location>
        <begin position="9"/>
        <end position="47"/>
    </location>
</feature>
<dbReference type="Pfam" id="PF00384">
    <property type="entry name" value="Molybdopterin"/>
    <property type="match status" value="1"/>
</dbReference>